<feature type="domain" description="Haemolysin-type calcium binding-related" evidence="10">
    <location>
        <begin position="1264"/>
        <end position="1303"/>
    </location>
</feature>
<feature type="compositionally biased region" description="Low complexity" evidence="8">
    <location>
        <begin position="3506"/>
        <end position="3520"/>
    </location>
</feature>
<accession>A0ABN8GL59</accession>
<feature type="domain" description="Haemolysin-type calcium binding-related" evidence="10">
    <location>
        <begin position="3374"/>
        <end position="3413"/>
    </location>
</feature>
<dbReference type="SUPFAM" id="SSF53474">
    <property type="entry name" value="alpha/beta-Hydrolases"/>
    <property type="match status" value="1"/>
</dbReference>
<feature type="domain" description="Haemolysin-type calcium binding-related" evidence="10">
    <location>
        <begin position="2552"/>
        <end position="2600"/>
    </location>
</feature>
<dbReference type="Proteomes" id="UP000838686">
    <property type="component" value="Unassembled WGS sequence"/>
</dbReference>
<evidence type="ECO:0000259" key="9">
    <source>
        <dbReference type="Pfam" id="PF01764"/>
    </source>
</evidence>
<feature type="compositionally biased region" description="Low complexity" evidence="8">
    <location>
        <begin position="1721"/>
        <end position="1739"/>
    </location>
</feature>
<evidence type="ECO:0000256" key="4">
    <source>
        <dbReference type="ARBA" id="ARBA00022656"/>
    </source>
</evidence>
<name>A0ABN8GL59_9BACL</name>
<evidence type="ECO:0000313" key="11">
    <source>
        <dbReference type="EMBL" id="CAH1208159.1"/>
    </source>
</evidence>
<feature type="domain" description="Fungal lipase-type" evidence="9">
    <location>
        <begin position="142"/>
        <end position="213"/>
    </location>
</feature>
<evidence type="ECO:0000259" key="10">
    <source>
        <dbReference type="Pfam" id="PF06594"/>
    </source>
</evidence>
<feature type="compositionally biased region" description="Basic and acidic residues" evidence="8">
    <location>
        <begin position="2857"/>
        <end position="2866"/>
    </location>
</feature>
<evidence type="ECO:0000256" key="1">
    <source>
        <dbReference type="ARBA" id="ARBA00004370"/>
    </source>
</evidence>
<dbReference type="InterPro" id="IPR050557">
    <property type="entry name" value="RTX_toxin/Mannuronan_C5-epim"/>
</dbReference>
<reference evidence="11" key="1">
    <citation type="submission" date="2022-01" db="EMBL/GenBank/DDBJ databases">
        <authorList>
            <person name="Criscuolo A."/>
        </authorList>
    </citation>
    <scope>NUCLEOTIDE SEQUENCE</scope>
    <source>
        <strain evidence="11">CIP111893</strain>
    </source>
</reference>
<feature type="domain" description="Haemolysin-type calcium binding-related" evidence="10">
    <location>
        <begin position="4390"/>
        <end position="4428"/>
    </location>
</feature>
<feature type="domain" description="Haemolysin-type calcium binding-related" evidence="10">
    <location>
        <begin position="4533"/>
        <end position="4569"/>
    </location>
</feature>
<dbReference type="InterPro" id="IPR018511">
    <property type="entry name" value="Hemolysin-typ_Ca-bd_CS"/>
</dbReference>
<feature type="domain" description="Haemolysin-type calcium binding-related" evidence="10">
    <location>
        <begin position="3000"/>
        <end position="3040"/>
    </location>
</feature>
<feature type="region of interest" description="Disordered" evidence="8">
    <location>
        <begin position="2404"/>
        <end position="2426"/>
    </location>
</feature>
<evidence type="ECO:0008006" key="13">
    <source>
        <dbReference type="Google" id="ProtNLM"/>
    </source>
</evidence>
<sequence length="4617" mass="485660">MSVRDFSYGFLSAVVYDQLRGQPDLEIGAKFDDRFSNYWEVIGVVDDNSTFSYDGSGLYAAAFKEFDTAGNSTGNIVISIRGTDNPYKIGNITWNKPSTWDDFIPFLEDAYYSDYLGVAQGGDNPQLPEAIKFIDSIITGFGGSNNISITGQSLGGYISSLLAAHYQGSASATNHGLNAVTFNAPGVADASQYTGNYDASIVNYVSSSDVVGNVGTHLGQTYIFNQGFATIGRTPDFTKFSDIAAYFEKMLFGRHNVEELLIPGGYAGGSFLRGDYSSYFIKSDGTLNNGNFVRSKATNNNSNLNNVIRYYIEDFLKPFTIADQNDMTGTWADNFIDYSESVVNAFHGMFQSMSEDKDITPYFIKGTDNSDVLNGDYLNNVLLGGDDDDHLTGNSGEDLLLGEAGNDVLDGGLGSDILYGGSGDDTLIGGIGGDYLKGGKGSDSYVFEKGFGSDTIEDQYDENEVIIKGYALKDLYVTRNGTDIVFNFHSSHDQITVKSGTIIEFVEIQTPMEWGTITHRKRFAELVAIEGTSGNDILFGTEYNDTIIGYAGDDTLFGEDGDDTILGGVGVDELYGDDGEDMLLGGEGNDILYGGDGIDELLGEVGDDELHGGEGKDTLIGGTGNDTLYGGEDADIYVFHKGDGTDQIIDSSDDNILQLNGYSWTDMEISFPVPGASDFMTLKFSNSDKIEIYGLFSPVIQFIEFMDTNQKVLKKVDLSILIDEIAKSRDSLFGMQFGIGSIAAEFDRASIIAPAPVDPLILDLDGDGIETTNVNDSPHFDHDGNEFAERSGWVAPDDGLLAMDRNNDGIINDGTELFGDFTPLSDGTRAANGFAALADLDSNRDGKINAGDARFGELRVWRDLNQDGLSSSDELFTMGQLNIKEISTSNTAVNRTDAQGNLKRAVGTYAKHDGSVHEVGEYMLVRDEMNSQAKQILDVPTDIKLLPNVRGYGNVHSLHQAMIRDAELKKLVAAFTQEKSITVRSITLDNILYRWTGSAKIDPTSRGGLVDARKIAAMERLLGKSFLGTSSNGIPNALAADVLHAAYQQLSESIYGKLISQSHLKPLTASISYSIGASGAIATNISLVMQRLQSLFLTEPDKGREQISEFVRMLRGLGMEANVDMKHLRDTFVGMDASLGWTIDSAGRYTRLGTAVNDTVNGSSAHDALKGAEGDDIINGLAGDDALYGDQGADKLYGGDGADLLDGGVGNDYMEGGAGNDTYMFRKGDGEDTINENGTGSISDTLRLIDITPEEVTVNRIGNDLELLVNGSADKVTIRNYFQNQSLVEQIQFADDSIWKYADVYSFSLNLTGTENQDTLTGNGGNDVLIGLEGNDRLNGNEGDDRLLGGIGFDALNGGAGNDYLDGGSGDDTLEGGSGIDMLIGGSGNDALYGQEGDDSLIGGEGSDVLNGGIGSDLLDGGTGNDQLDGSAGNDVYLFSKGYGQDTIYDYDSTAGNVDTLRMTDIASSEAVLSRSGDHLIITLADSDDRITLQNYFYSHAYRIERFEFADGITWMYADVLNQPIQLLTGITLYGTAADNTLTGVSGNDYLEGYGGNDSLFGEGGDDRLYGSEGNDSLNGGSGNDVLYGGSGLDTLDGGLGNDTLEGGSGNDTYLFRKGDGQDVIADLDGTSGNMDRLRLVDIMPDEVAISRSGDHLIIAVKGSADRITIQNYYAYSYYSSSYGYHYRVEQVAFADGTVWTYEDVYRQAMNLIGTDGNDTLTGNSGDDSLSGLAGDDTLQGNDGHDQLSGAAGNDALYGGNGNDLLDGGNGNDYLDGGVGNDTLLGGLGNDSLYGSDGDDSLNGGVGNDAMYGGAGSDTLDGGLGSDTLEGGSGNDTYLFRKGDGQDVIADLDGTSGNLDRLQLVDIMPDEVAISRSGDHLIIAIKGSTDRITIQNYYAYTYHASSYGYHYRVEQVAFADGTVWTYEDVYRQAMNLIGTEGNDTLSGNSGDDILSGLSGDDVLYGNDGHDQLSGGAGIDTLYGGNGNDLLDGGVGNDYLDGGAGNDTLLGGNGNDYLYGSDGDDSLNGGVGNDALYGGAGSDTLDGGLGSDTLEGSIGNDTYLFRKGDGQDVIVDLDGTSGNLDRLRLVDIMPDEVAISRSGDHLIIAVKGSDDRITIRNYYTHTYHASSYGYHYRVEQVAFADGTVWTYEDVNRQAMNLIGTEGNDTLSGNSGDDILSGLAGDDALYGNDGHDQLSGGAGMDTLYGGNGNDLLDGGVGNDYLDGGAGNDTLVGGIGDDRLYGSEGDDSLNGGVGNDALYGGAGSDTLDGNLGNDTLEGSIGNDTYLFRKGDGQDVIADLDGTSGNLDTLRLVDIMPDEVAISRSGDHLIIAVKGSADRITIQNYYLHTYHASTYGYHYRVEQVAFADGTVWTYEDVYRQAMNLIGTEGNDTLAGNSGDDILSGMAGDDTLQGNDGHDQLSGATGNDALYGGNGNDLLDGGVGNDYLDGGAGNDTLVGGIGDDRLYGSEGDDSLNGGVGNDAMYGGAGSDMLDGGQGSDTLEGSVGNDTYLFRKGDGQDVIADLDGTSGNMDRLRLVDIMPDEVAISRSGDHLIIAVKGSADRITIQNYYLHTYHASSYGYHYRVEQVAFADGTVWTYDDIYRQAMNLVGTEGNDTLSGNSGDDILSGMAGDDALYGNDGHDQLSGGAGNDTLYGGNGNDALDGGEGHDYLDGNAGNDTLHGGEGNDRLYGSEGDDSLNGGAGNDALYGGAGSDTLDGSQGNDTLEGGSGNDTYLFRKGDGQDVITDLDGTTGNLDTLRLVDIMPNEVAISRNGDHLILAVKGSQDRITIQNYYTYTYHASSYGYHYRVEQVAFSDGTVWTYDDVYRQAMNLVGTEGNDTLAGNSGDDILSGLSGDDTLHGNDGHDQLSGAAGNDALYGGNGNDLLDGGNGNDYLDGGVGNDTLLGGLGDDGLYGSDGDDSLNGGAGNDTLSGGAGSDILDGGLGNDTLGGGLGNDTYLFRKGDGQDLIADNDSTIGNLDTLQLVDIAPQEVALTRSGDHLIVAINGSNDRITIQHFFYSVNYRVERILFGEGTVWTQEDILRQPMNLLGTEGQDTLTGNSGDDWISGLDGDDTLTGNEGNDQLSGGSGNDRLYGGAGNDFLDGGSGDDTLDGGTGSDTLLGGSGSDQLSGGADADILDGGLGDDSLDGGTGNDTYLFRRGDGQDTIRDYDSASGNVDILKLLDIAHDDVMLSRIGNDLIISISGSTDSLTVQGYFNINYRMEQIQFGDGTIWSYEDVLNQPIVDITGVTKYGTAADEALAGGSGNDYLDGRDGNDMLNGGSGADALYGSGGNDSLYGEEGADRLFGGAGNDILDGGNGNDYLEGSSGNDTYLFSKGSGQDTIYDADATAGNADTLKLADILPSEVKLLRMGDNLVISIINSVERVTIREYFNTSGYYRVENIQFGDGTLWEYSHVMSQTIFTIGTESNDTQNGGEERNVMSGLGGDDRLNGGGGNDTLDGGSGHDLLDGGAGNDTLAGGSGNDTLYGRDGDDSLSGDEGADQLYGNNGNDLLDGGAGNDNLEGGAGNDTYLFRKGSGQDVIYEADSTSGNNDILRLVDIAPDEIKLLRTGDHLTISMKDSTDSVMIREYFNSNGYYRVEQIVFADGTIWDYSGILAQTVYVTGTEDFNDTLIGGDEKNVMLGLGGNDSLNSGGGDDLLDGGTGNDSLQGGIGNDILLGGAGDDSLNGQDGADSLSGGEGADRLYGGNGADLLDGGAGNDTLEGGTGNDTYLFRKGSGQDTIYDGDALSGNIDTLILEDINPGEIVLARDNNESLIVRVAGSDDKITLQSYFSSSGYYRIERIQFADGTVWDYSAIIGQQVHTTGTEGDDTFYGGDEKNVIYGLDGHDRLYGGAGDDLFDGGIGNDSLYGQTGDDTLNGGAGDDQLNGDAGDDKLYGGVGADSLRGGAGSDLLDGGAGNDSLEGSAGNDTYLFRRGDGQDTITEYDSTAGNADTLQFMDIASSEVKLSRSGDHLIISVNGSTDSVTIRDYFYSLGYYRVESITFSDGVTWDYSGVISQKIFTIGTEGNDSQVGGEERNDMLGLGGNDTLDGGAGNDALNGGAGNDVLNGGVGDDILDGGVGNDSLQGQAGNDRLSGGDGDDLLNGGLGDDILDGGADNDTLEGSSGNDTYLFSKGYGQDIIYEYDSTAGNTDTLQLVDIMPDEVTLSRIGDNLIILVDGTADKMTIREYFNTFGYYRVEYIQFGDGTKWDYNGVLSQTIYTVGTEGNDTQYGGDEINVMSGLGGNDTFVSGAGNDQLDGGAGNDSLQGGAGNDLLDGGIGIDSLIGGAGDDRMDGGSGNDTLQGESGNDTLFGGADNDSLYGGAGNDVLDGGIGNDILQGDSGNDTYLFGKGYGEDTITDYDSASGNIDTLQLFDIDPQEVELSRSGDSLTIGIVGSTDKVTIREYFNTSGYYRVERILFADGTEWGFDSVIGQPIYTFGTAGNDVQYGGDESNHMIGLGGNDNFYGRAGADYLDGGAGNDTLDGGIGNDTYIFGYGYGQDTITDYDTTANNEDVVYLNANPLDLILGKSGSHLTISIDGTADQLTVNNWNGGVPNQVEQFIAEDGNVLMNYQVNQLIQAMAAYTSSSGMSWSQAVQERPNEVNSILSQYWVKTDSN</sequence>
<feature type="region of interest" description="Disordered" evidence="8">
    <location>
        <begin position="1717"/>
        <end position="1753"/>
    </location>
</feature>
<evidence type="ECO:0000256" key="5">
    <source>
        <dbReference type="ARBA" id="ARBA00022737"/>
    </source>
</evidence>
<dbReference type="PANTHER" id="PTHR38340:SF1">
    <property type="entry name" value="S-LAYER PROTEIN"/>
    <property type="match status" value="1"/>
</dbReference>
<feature type="compositionally biased region" description="Polar residues" evidence="8">
    <location>
        <begin position="4299"/>
        <end position="4309"/>
    </location>
</feature>
<evidence type="ECO:0000256" key="8">
    <source>
        <dbReference type="SAM" id="MobiDB-lite"/>
    </source>
</evidence>
<feature type="domain" description="Haemolysin-type calcium binding-related" evidence="10">
    <location>
        <begin position="3775"/>
        <end position="3814"/>
    </location>
</feature>
<feature type="domain" description="Haemolysin-type calcium binding-related" evidence="10">
    <location>
        <begin position="3573"/>
        <end position="3612"/>
    </location>
</feature>
<dbReference type="PRINTS" id="PR00313">
    <property type="entry name" value="CABNDNGRPT"/>
</dbReference>
<evidence type="ECO:0000256" key="2">
    <source>
        <dbReference type="ARBA" id="ARBA00004613"/>
    </source>
</evidence>
<dbReference type="EMBL" id="CAKMMF010000014">
    <property type="protein sequence ID" value="CAH1208159.1"/>
    <property type="molecule type" value="Genomic_DNA"/>
</dbReference>
<feature type="domain" description="Haemolysin-type calcium binding-related" evidence="10">
    <location>
        <begin position="2776"/>
        <end position="2824"/>
    </location>
</feature>
<evidence type="ECO:0000313" key="12">
    <source>
        <dbReference type="Proteomes" id="UP000838686"/>
    </source>
</evidence>
<keyword evidence="12" id="KW-1185">Reference proteome</keyword>
<feature type="compositionally biased region" description="Low complexity" evidence="8">
    <location>
        <begin position="3117"/>
        <end position="3135"/>
    </location>
</feature>
<keyword evidence="5" id="KW-0677">Repeat</keyword>
<comment type="subcellular location">
    <subcellularLocation>
        <location evidence="1">Membrane</location>
    </subcellularLocation>
    <subcellularLocation>
        <location evidence="2">Secreted</location>
    </subcellularLocation>
</comment>
<keyword evidence="3" id="KW-0964">Secreted</keyword>
<dbReference type="InterPro" id="IPR001343">
    <property type="entry name" value="Hemolysn_Ca-bd"/>
</dbReference>
<feature type="compositionally biased region" description="Polar residues" evidence="8">
    <location>
        <begin position="3075"/>
        <end position="3085"/>
    </location>
</feature>
<evidence type="ECO:0000256" key="6">
    <source>
        <dbReference type="ARBA" id="ARBA00023026"/>
    </source>
</evidence>
<feature type="domain" description="Haemolysin-type calcium binding-related" evidence="10">
    <location>
        <begin position="1479"/>
        <end position="1518"/>
    </location>
</feature>
<feature type="region of interest" description="Disordered" evidence="8">
    <location>
        <begin position="3104"/>
        <end position="3135"/>
    </location>
</feature>
<dbReference type="PROSITE" id="PS00330">
    <property type="entry name" value="HEMOLYSIN_CALCIUM"/>
    <property type="match status" value="48"/>
</dbReference>
<feature type="domain" description="Haemolysin-type calcium binding-related" evidence="10">
    <location>
        <begin position="2328"/>
        <end position="2376"/>
    </location>
</feature>
<dbReference type="InterPro" id="IPR002921">
    <property type="entry name" value="Fungal_lipase-type"/>
</dbReference>
<keyword evidence="4" id="KW-0800">Toxin</keyword>
<feature type="region of interest" description="Disordered" evidence="8">
    <location>
        <begin position="3427"/>
        <end position="3520"/>
    </location>
</feature>
<dbReference type="Gene3D" id="3.40.50.1820">
    <property type="entry name" value="alpha/beta hydrolase"/>
    <property type="match status" value="1"/>
</dbReference>
<feature type="domain" description="Haemolysin-type calcium binding-related" evidence="10">
    <location>
        <begin position="3198"/>
        <end position="3237"/>
    </location>
</feature>
<dbReference type="InterPro" id="IPR011049">
    <property type="entry name" value="Serralysin-like_metalloprot_C"/>
</dbReference>
<dbReference type="Gene3D" id="2.150.10.10">
    <property type="entry name" value="Serralysin-like metalloprotease, C-terminal"/>
    <property type="match status" value="29"/>
</dbReference>
<keyword evidence="7" id="KW-0472">Membrane</keyword>
<dbReference type="PANTHER" id="PTHR38340">
    <property type="entry name" value="S-LAYER PROTEIN"/>
    <property type="match status" value="1"/>
</dbReference>
<dbReference type="InterPro" id="IPR003995">
    <property type="entry name" value="RTX_toxin_determinant-A"/>
</dbReference>
<feature type="domain" description="Haemolysin-type calcium binding-related" evidence="10">
    <location>
        <begin position="4172"/>
        <end position="4212"/>
    </location>
</feature>
<feature type="region of interest" description="Disordered" evidence="8">
    <location>
        <begin position="4078"/>
        <end position="4099"/>
    </location>
</feature>
<proteinExistence type="predicted"/>
<dbReference type="InterPro" id="IPR010566">
    <property type="entry name" value="Haemolys_ca-bd"/>
</dbReference>
<feature type="region of interest" description="Disordered" evidence="8">
    <location>
        <begin position="3052"/>
        <end position="3090"/>
    </location>
</feature>
<dbReference type="PRINTS" id="PR01488">
    <property type="entry name" value="RTXTOXINA"/>
</dbReference>
<dbReference type="Pfam" id="PF06594">
    <property type="entry name" value="HCBP_related"/>
    <property type="match status" value="17"/>
</dbReference>
<feature type="compositionally biased region" description="Gly residues" evidence="8">
    <location>
        <begin position="3451"/>
        <end position="3464"/>
    </location>
</feature>
<keyword evidence="6" id="KW-0843">Virulence</keyword>
<protein>
    <recommendedName>
        <fullName evidence="13">Ca2+-binding RTX toxin-like protein</fullName>
    </recommendedName>
</protein>
<gene>
    <name evidence="11" type="ORF">PAECIP111893_02849</name>
</gene>
<feature type="region of interest" description="Disordered" evidence="8">
    <location>
        <begin position="4290"/>
        <end position="4315"/>
    </location>
</feature>
<dbReference type="InterPro" id="IPR029058">
    <property type="entry name" value="AB_hydrolase_fold"/>
</dbReference>
<dbReference type="RefSeq" id="WP_290370427.1">
    <property type="nucleotide sequence ID" value="NZ_CAKMMF010000014.1"/>
</dbReference>
<feature type="region of interest" description="Disordered" evidence="8">
    <location>
        <begin position="2647"/>
        <end position="2733"/>
    </location>
</feature>
<organism evidence="11 12">
    <name type="scientific">Paenibacillus plantiphilus</name>
    <dbReference type="NCBI Taxonomy" id="2905650"/>
    <lineage>
        <taxon>Bacteria</taxon>
        <taxon>Bacillati</taxon>
        <taxon>Bacillota</taxon>
        <taxon>Bacilli</taxon>
        <taxon>Bacillales</taxon>
        <taxon>Paenibacillaceae</taxon>
        <taxon>Paenibacillus</taxon>
    </lineage>
</organism>
<dbReference type="SUPFAM" id="SSF51120">
    <property type="entry name" value="beta-Roll"/>
    <property type="match status" value="26"/>
</dbReference>
<dbReference type="Pfam" id="PF01764">
    <property type="entry name" value="Lipase_3"/>
    <property type="match status" value="1"/>
</dbReference>
<dbReference type="Pfam" id="PF00353">
    <property type="entry name" value="HemolysinCabind"/>
    <property type="match status" value="47"/>
</dbReference>
<evidence type="ECO:0000256" key="3">
    <source>
        <dbReference type="ARBA" id="ARBA00022525"/>
    </source>
</evidence>
<feature type="region of interest" description="Disordered" evidence="8">
    <location>
        <begin position="2853"/>
        <end position="2872"/>
    </location>
</feature>
<feature type="domain" description="Haemolysin-type calcium binding-related" evidence="10">
    <location>
        <begin position="1656"/>
        <end position="1704"/>
    </location>
</feature>
<feature type="domain" description="Haemolysin-type calcium binding-related" evidence="10">
    <location>
        <begin position="1880"/>
        <end position="1928"/>
    </location>
</feature>
<comment type="caution">
    <text evidence="11">The sequence shown here is derived from an EMBL/GenBank/DDBJ whole genome shotgun (WGS) entry which is preliminary data.</text>
</comment>
<feature type="domain" description="Haemolysin-type calcium binding-related" evidence="10">
    <location>
        <begin position="3973"/>
        <end position="4012"/>
    </location>
</feature>
<feature type="domain" description="Haemolysin-type calcium binding-related" evidence="10">
    <location>
        <begin position="2104"/>
        <end position="2152"/>
    </location>
</feature>
<evidence type="ECO:0000256" key="7">
    <source>
        <dbReference type="ARBA" id="ARBA00023136"/>
    </source>
</evidence>